<dbReference type="Gene3D" id="3.40.1620.60">
    <property type="match status" value="2"/>
</dbReference>
<dbReference type="InterPro" id="IPR001590">
    <property type="entry name" value="Peptidase_M12B"/>
</dbReference>
<dbReference type="FunFam" id="2.20.100.10:FF:000005">
    <property type="entry name" value="ADAM metallopeptidase with thrombospondin type 1 motif 9"/>
    <property type="match status" value="5"/>
</dbReference>
<evidence type="ECO:0000256" key="5">
    <source>
        <dbReference type="ARBA" id="ARBA00022685"/>
    </source>
</evidence>
<keyword evidence="10 16" id="KW-0862">Zinc</keyword>
<feature type="binding site" evidence="16">
    <location>
        <position position="463"/>
    </location>
    <ligand>
        <name>Ca(2+)</name>
        <dbReference type="ChEBI" id="CHEBI:29108"/>
        <label>1</label>
    </ligand>
</feature>
<feature type="region of interest" description="Disordered" evidence="19">
    <location>
        <begin position="311"/>
        <end position="330"/>
    </location>
</feature>
<feature type="disulfide bond" evidence="17">
    <location>
        <begin position="677"/>
        <end position="715"/>
    </location>
</feature>
<dbReference type="FunFam" id="2.20.100.10:FF:000006">
    <property type="entry name" value="A disintegrin and metalloproteinase with thrombospondin motifs 1"/>
    <property type="match status" value="1"/>
</dbReference>
<feature type="domain" description="Peptidase M12B" evidence="20">
    <location>
        <begin position="373"/>
        <end position="579"/>
    </location>
</feature>
<keyword evidence="11" id="KW-0482">Metalloprotease</keyword>
<dbReference type="InterPro" id="IPR010294">
    <property type="entry name" value="ADAMTS_spacer1"/>
</dbReference>
<keyword evidence="13 17" id="KW-1015">Disulfide bond</keyword>
<comment type="caution">
    <text evidence="21">The sequence shown here is derived from an EMBL/GenBank/DDBJ whole genome shotgun (WGS) entry which is preliminary data.</text>
</comment>
<dbReference type="GO" id="GO:0004222">
    <property type="term" value="F:metalloendopeptidase activity"/>
    <property type="evidence" value="ECO:0007669"/>
    <property type="project" value="InterPro"/>
</dbReference>
<gene>
    <name evidence="21" type="ORF">HPG69_008061</name>
</gene>
<evidence type="ECO:0000256" key="1">
    <source>
        <dbReference type="ARBA" id="ARBA00004498"/>
    </source>
</evidence>
<feature type="region of interest" description="Disordered" evidence="19">
    <location>
        <begin position="75"/>
        <end position="126"/>
    </location>
</feature>
<feature type="compositionally biased region" description="Basic residues" evidence="19">
    <location>
        <begin position="311"/>
        <end position="325"/>
    </location>
</feature>
<evidence type="ECO:0000259" key="20">
    <source>
        <dbReference type="PROSITE" id="PS50215"/>
    </source>
</evidence>
<keyword evidence="22" id="KW-1185">Reference proteome</keyword>
<dbReference type="Gene3D" id="2.60.120.830">
    <property type="match status" value="1"/>
</dbReference>
<evidence type="ECO:0000256" key="11">
    <source>
        <dbReference type="ARBA" id="ARBA00023049"/>
    </source>
</evidence>
<dbReference type="FunFam" id="2.20.100.10:FF:000010">
    <property type="entry name" value="ADAM metallopeptidase with thrombospondin type 1 motif 9"/>
    <property type="match status" value="1"/>
</dbReference>
<reference evidence="21 22" key="1">
    <citation type="journal article" date="2020" name="Mol. Biol. Evol.">
        <title>Interspecific Gene Flow and the Evolution of Specialization in Black and White Rhinoceros.</title>
        <authorList>
            <person name="Moodley Y."/>
            <person name="Westbury M.V."/>
            <person name="Russo I.M."/>
            <person name="Gopalakrishnan S."/>
            <person name="Rakotoarivelo A."/>
            <person name="Olsen R.A."/>
            <person name="Prost S."/>
            <person name="Tunstall T."/>
            <person name="Ryder O.A."/>
            <person name="Dalen L."/>
            <person name="Bruford M.W."/>
        </authorList>
    </citation>
    <scope>NUCLEOTIDE SEQUENCE [LARGE SCALE GENOMIC DNA]</scope>
    <source>
        <strain evidence="21">SBR-YM</strain>
        <tissue evidence="21">Skin</tissue>
    </source>
</reference>
<feature type="binding site" evidence="16 18">
    <location>
        <position position="518"/>
    </location>
    <ligand>
        <name>Zn(2+)</name>
        <dbReference type="ChEBI" id="CHEBI:29105"/>
        <note>catalytic</note>
    </ligand>
</feature>
<feature type="disulfide bond" evidence="17">
    <location>
        <begin position="492"/>
        <end position="574"/>
    </location>
</feature>
<keyword evidence="14" id="KW-0325">Glycoprotein</keyword>
<dbReference type="PROSITE" id="PS50215">
    <property type="entry name" value="ADAM_MEPRO"/>
    <property type="match status" value="1"/>
</dbReference>
<evidence type="ECO:0000256" key="3">
    <source>
        <dbReference type="ARBA" id="ARBA00022530"/>
    </source>
</evidence>
<dbReference type="FunFam" id="3.40.390.10:FF:000001">
    <property type="entry name" value="A disintegrin and metalloproteinase with thrombospondin motifs 1"/>
    <property type="match status" value="1"/>
</dbReference>
<evidence type="ECO:0000256" key="12">
    <source>
        <dbReference type="ARBA" id="ARBA00023145"/>
    </source>
</evidence>
<dbReference type="Proteomes" id="UP000551758">
    <property type="component" value="Unassembled WGS sequence"/>
</dbReference>
<dbReference type="EMBL" id="JACDTQ010001388">
    <property type="protein sequence ID" value="KAF5922687.1"/>
    <property type="molecule type" value="Genomic_DNA"/>
</dbReference>
<evidence type="ECO:0000256" key="19">
    <source>
        <dbReference type="SAM" id="MobiDB-lite"/>
    </source>
</evidence>
<dbReference type="FunFam" id="2.20.100.10:FF:000040">
    <property type="entry name" value="ADAM metallopeptidase with thrombospondin type 1 motif 9"/>
    <property type="match status" value="1"/>
</dbReference>
<feature type="binding site" evidence="16">
    <location>
        <position position="574"/>
    </location>
    <ligand>
        <name>Ca(2+)</name>
        <dbReference type="ChEBI" id="CHEBI:29108"/>
        <label>1</label>
    </ligand>
</feature>
<keyword evidence="9" id="KW-0378">Hydrolase</keyword>
<feature type="disulfide bond" evidence="17">
    <location>
        <begin position="474"/>
        <end position="480"/>
    </location>
</feature>
<feature type="binding site" evidence="16 18">
    <location>
        <position position="514"/>
    </location>
    <ligand>
        <name>Zn(2+)</name>
        <dbReference type="ChEBI" id="CHEBI:29105"/>
        <note>catalytic</note>
    </ligand>
</feature>
<dbReference type="CDD" id="cd04273">
    <property type="entry name" value="ZnMc_ADAMTS_like"/>
    <property type="match status" value="1"/>
</dbReference>
<dbReference type="GO" id="GO:0046872">
    <property type="term" value="F:metal ion binding"/>
    <property type="evidence" value="ECO:0007669"/>
    <property type="project" value="UniProtKB-KW"/>
</dbReference>
<evidence type="ECO:0000256" key="16">
    <source>
        <dbReference type="PIRSR" id="PIRSR613273-2"/>
    </source>
</evidence>
<dbReference type="Pfam" id="PF19236">
    <property type="entry name" value="ADAMTS_CR_3"/>
    <property type="match status" value="1"/>
</dbReference>
<dbReference type="FunFam" id="2.60.120.830:FF:000001">
    <property type="entry name" value="A disintegrin and metalloproteinase with thrombospondin motifs 1"/>
    <property type="match status" value="1"/>
</dbReference>
<keyword evidence="4" id="KW-0645">Protease</keyword>
<comment type="cofactor">
    <cofactor evidence="16">
        <name>Zn(2+)</name>
        <dbReference type="ChEBI" id="CHEBI:29105"/>
    </cofactor>
    <text evidence="16">Binds 1 zinc ion per subunit.</text>
</comment>
<dbReference type="InterPro" id="IPR036383">
    <property type="entry name" value="TSP1_rpt_sf"/>
</dbReference>
<dbReference type="Pfam" id="PF00090">
    <property type="entry name" value="TSP_1"/>
    <property type="match status" value="1"/>
</dbReference>
<dbReference type="PANTHER" id="PTHR13723">
    <property type="entry name" value="ADAMTS A DISINTEGRIN AND METALLOPROTEASE WITH THROMBOSPONDIN MOTIFS PROTEASE"/>
    <property type="match status" value="1"/>
</dbReference>
<organism evidence="21 22">
    <name type="scientific">Diceros bicornis minor</name>
    <name type="common">South-central black rhinoceros</name>
    <dbReference type="NCBI Taxonomy" id="77932"/>
    <lineage>
        <taxon>Eukaryota</taxon>
        <taxon>Metazoa</taxon>
        <taxon>Chordata</taxon>
        <taxon>Craniata</taxon>
        <taxon>Vertebrata</taxon>
        <taxon>Euteleostomi</taxon>
        <taxon>Mammalia</taxon>
        <taxon>Eutheria</taxon>
        <taxon>Laurasiatheria</taxon>
        <taxon>Perissodactyla</taxon>
        <taxon>Rhinocerotidae</taxon>
        <taxon>Diceros</taxon>
    </lineage>
</organism>
<feature type="disulfide bond" evidence="17">
    <location>
        <begin position="448"/>
        <end position="498"/>
    </location>
</feature>
<dbReference type="PANTHER" id="PTHR13723:SF33">
    <property type="entry name" value="A DISINTEGRIN AND METALLOPROTEINASE WITH THROMBOSPONDIN MOTIFS 9"/>
    <property type="match status" value="1"/>
</dbReference>
<comment type="caution">
    <text evidence="18">Lacks conserved residue(s) required for the propagation of feature annotation.</text>
</comment>
<dbReference type="PRINTS" id="PR01857">
    <property type="entry name" value="ADAMTSFAMILY"/>
</dbReference>
<evidence type="ECO:0000256" key="7">
    <source>
        <dbReference type="ARBA" id="ARBA00022729"/>
    </source>
</evidence>
<evidence type="ECO:0000256" key="15">
    <source>
        <dbReference type="PIRSR" id="PIRSR613273-1"/>
    </source>
</evidence>
<feature type="compositionally biased region" description="Basic and acidic residues" evidence="19">
    <location>
        <begin position="78"/>
        <end position="90"/>
    </location>
</feature>
<feature type="disulfide bond" evidence="17">
    <location>
        <begin position="688"/>
        <end position="700"/>
    </location>
</feature>
<evidence type="ECO:0000256" key="6">
    <source>
        <dbReference type="ARBA" id="ARBA00022723"/>
    </source>
</evidence>
<feature type="disulfide bond" evidence="17">
    <location>
        <begin position="530"/>
        <end position="558"/>
    </location>
</feature>
<feature type="binding site" evidence="16">
    <location>
        <position position="376"/>
    </location>
    <ligand>
        <name>Ca(2+)</name>
        <dbReference type="ChEBI" id="CHEBI:29108"/>
        <label>1</label>
    </ligand>
</feature>
<keyword evidence="7" id="KW-0732">Signal</keyword>
<dbReference type="GO" id="GO:0006508">
    <property type="term" value="P:proteolysis"/>
    <property type="evidence" value="ECO:0007669"/>
    <property type="project" value="UniProtKB-KW"/>
</dbReference>
<evidence type="ECO:0000256" key="2">
    <source>
        <dbReference type="ARBA" id="ARBA00022525"/>
    </source>
</evidence>
<proteinExistence type="predicted"/>
<dbReference type="Gene3D" id="2.20.100.10">
    <property type="entry name" value="Thrombospondin type-1 (TSP1) repeat"/>
    <property type="match status" value="8"/>
</dbReference>
<keyword evidence="16" id="KW-0106">Calcium</keyword>
<name>A0A7J7F404_DICBM</name>
<feature type="compositionally biased region" description="Low complexity" evidence="19">
    <location>
        <begin position="1"/>
        <end position="21"/>
    </location>
</feature>
<feature type="disulfide bond" evidence="17">
    <location>
        <begin position="614"/>
        <end position="645"/>
    </location>
</feature>
<keyword evidence="8" id="KW-0677">Repeat</keyword>
<feature type="binding site" evidence="16 18">
    <location>
        <position position="524"/>
    </location>
    <ligand>
        <name>Zn(2+)</name>
        <dbReference type="ChEBI" id="CHEBI:29105"/>
        <note>catalytic</note>
    </ligand>
</feature>
<protein>
    <recommendedName>
        <fullName evidence="20">Peptidase M12B domain-containing protein</fullName>
    </recommendedName>
</protein>
<evidence type="ECO:0000256" key="9">
    <source>
        <dbReference type="ARBA" id="ARBA00022801"/>
    </source>
</evidence>
<keyword evidence="2" id="KW-0964">Secreted</keyword>
<dbReference type="InterPro" id="IPR013273">
    <property type="entry name" value="ADAMTS/ADAMTS-like"/>
</dbReference>
<dbReference type="InterPro" id="IPR045371">
    <property type="entry name" value="ADAMTS_CR_3"/>
</dbReference>
<feature type="region of interest" description="Disordered" evidence="19">
    <location>
        <begin position="1"/>
        <end position="34"/>
    </location>
</feature>
<dbReference type="SUPFAM" id="SSF55486">
    <property type="entry name" value="Metalloproteases ('zincins'), catalytic domain"/>
    <property type="match status" value="1"/>
</dbReference>
<dbReference type="SMART" id="SM00209">
    <property type="entry name" value="TSP1"/>
    <property type="match status" value="10"/>
</dbReference>
<evidence type="ECO:0000256" key="14">
    <source>
        <dbReference type="ARBA" id="ARBA00023180"/>
    </source>
</evidence>
<evidence type="ECO:0000256" key="13">
    <source>
        <dbReference type="ARBA" id="ARBA00023157"/>
    </source>
</evidence>
<keyword evidence="5" id="KW-0165">Cleavage on pair of basic residues</keyword>
<feature type="active site" evidence="15 18">
    <location>
        <position position="515"/>
    </location>
</feature>
<sequence>MGMSPFSPQQSSRSRGAPLRLFGGGRRRQFGEGGGGVALGTFRSHDGDYFIEPLLPIDEQEDEEELNKPHIIYRRSTPHREPSTGRHACDTSDAGGSEQLERTLDYGTIHQQPLEGRTSRSRKPPRPGWGVGRLLFPMVGPCDYSVPYTVGQYLYTFFLFFISFDDFMANKQFNITSDLYSPLSGCICSNLKEQGQPPNPEQVPRTKPPGMALLGVISLSTMGSVDRKILSLQYLLRLLSLPPFMDFTHLCFEARRSQFAIGNTLIPYMASLFCCKHFVHHRFMLSQHYTVAKHSGECSIVFFRDTEHRHSHRKDKRKTRTRKRGERSSLAEDVAVLKSRLATEAFSAYDNKTDSTREKRTHRRRKRFLSYPRFVEVMVVADHRMVLYHGANLQHYILTLMSIVASIYKDPSIGNLINIVIVNLVVIHNEQEGPSISFNAQTTLKNFCQWQHSKNYPGGIQHDTAVLVTRQDICRAHDKCDTLGLAELGTICDPYRSCSISEDSGLSTAFTIAHELGHVFNMPHDDNNKCKEEGVKSPQHVMAPTLNFYTNPWMWSKCSRKYITEFLDTGYGECLLNEPESRSYPLPPQLPGLLYNVNKQCELIFGPGSQVCPCSVAGCGAITWMERTKAAGLSTRPGPTGRSHCKFGFCVPKEMEVPVTDGSWGSWSHFGTCSRTCGGGIKTAVRECNRPEPKNGGKYCVGRRMKFKSCNTEPCLKQKRDFRDEQCAHFDGKHFNINGLLPNVRWVPKYSGILMKDRCKLFCRVAGNTAYYQLRDRVVDGTPCGQDTNDICVQGLCRQAGCDHVLNSKARRDKCGVCGGDNSSCKTVAGTFNTVHYGYNTVVRIPAGATNIDVRQHSFSGKSEDDNYLALSSSKGEFLLNGDFVVTMSKREIRVGNAVIEYSGSDNVVERINSTDRIEQELLLQVLSVGKLYNPDVRYSFNIPIEDKPQQFYWNSHGPWQACSKPCQGERKRKLVCTRESDQLTVSDQRCDRLPQPGPITEPCGTDCDLRWHVASRSECSAQCGLGYRTLDIYCAKYSRLDGKTEKVDDSFCSSHPKPSNREKCSGECNTGGWRYSAWTECSKSCDGGTQRRRAICVNTRNDVLDDSKCTHQEKVTIQRCNEFSCPQWKSGDWSECLVTCGKGHKHRQVWCQFGEDRLSDRICDPETKPASMQTCQQPECASWQAGPWGQCSVTCGQGYQLRAVKCIIGTYMSVVDDNDCNAATKPTDTQVSLLHPTQLLASGNKMPKFPSVCIDLKVTFASFPLSHIQDCELPSCHPPPVAPGARRSIHGTPRTQWRFGSWTPCSATCGKGTRMRYVSCRDEDGSVADESACATLPRPVAKEECSVTPCGQWKALDWSSCSVTCGQGRATRQVVCVNYSDHVIDQSECDPDYIPETDQDCSMSPCPQRTPDSGLAQHPFQNEDYRPRSASPGRTHVLGGNQWRTGPWGACSSTCAGGSQRRVVVCQDENGYTANDCVERIKPDEQRACESGPCPQWAYGNWGECTKLCGGGLRTRLVVCQRSNGERFPDLSCEILDKPPDREQCNTHACPQDAAWSTGPWSSVFWGTPLQQIIVVLTTASLKLDYNLPLCDSGTALNTITTKAVHTKLAEIIWKMQKTNSGLIDLVPFEVSEMFSVFHQDTEPI</sequence>
<evidence type="ECO:0000256" key="18">
    <source>
        <dbReference type="PROSITE-ProRule" id="PRU00276"/>
    </source>
</evidence>
<feature type="disulfide bond" evidence="17">
    <location>
        <begin position="673"/>
        <end position="710"/>
    </location>
</feature>
<dbReference type="SUPFAM" id="SSF82895">
    <property type="entry name" value="TSP-1 type 1 repeat"/>
    <property type="match status" value="9"/>
</dbReference>
<evidence type="ECO:0000256" key="17">
    <source>
        <dbReference type="PIRSR" id="PIRSR613273-3"/>
    </source>
</evidence>
<feature type="binding site" evidence="16">
    <location>
        <position position="376"/>
    </location>
    <ligand>
        <name>Ca(2+)</name>
        <dbReference type="ChEBI" id="CHEBI:29108"/>
        <label>2</label>
    </ligand>
</feature>
<evidence type="ECO:0000313" key="22">
    <source>
        <dbReference type="Proteomes" id="UP000551758"/>
    </source>
</evidence>
<dbReference type="InterPro" id="IPR000884">
    <property type="entry name" value="TSP1_rpt"/>
</dbReference>
<keyword evidence="6 16" id="KW-0479">Metal-binding</keyword>
<feature type="compositionally biased region" description="Polar residues" evidence="19">
    <location>
        <begin position="1401"/>
        <end position="1412"/>
    </location>
</feature>
<evidence type="ECO:0000313" key="21">
    <source>
        <dbReference type="EMBL" id="KAF5922687.1"/>
    </source>
</evidence>
<dbReference type="GO" id="GO:0031012">
    <property type="term" value="C:extracellular matrix"/>
    <property type="evidence" value="ECO:0007669"/>
    <property type="project" value="TreeGrafter"/>
</dbReference>
<feature type="region of interest" description="Disordered" evidence="19">
    <location>
        <begin position="1401"/>
        <end position="1442"/>
    </location>
</feature>
<dbReference type="InterPro" id="IPR050439">
    <property type="entry name" value="ADAMTS_ADAMTS-like"/>
</dbReference>
<dbReference type="PROSITE" id="PS50092">
    <property type="entry name" value="TSP1"/>
    <property type="match status" value="9"/>
</dbReference>
<dbReference type="Pfam" id="PF19030">
    <property type="entry name" value="TSP1_ADAMTS"/>
    <property type="match status" value="8"/>
</dbReference>
<feature type="disulfide bond" evidence="17">
    <location>
        <begin position="601"/>
        <end position="619"/>
    </location>
</feature>
<accession>A0A7J7F404</accession>
<keyword evidence="12" id="KW-0865">Zymogen</keyword>
<dbReference type="Gene3D" id="3.40.390.10">
    <property type="entry name" value="Collagenase (Catalytic Domain)"/>
    <property type="match status" value="1"/>
</dbReference>
<dbReference type="Pfam" id="PF01421">
    <property type="entry name" value="Reprolysin"/>
    <property type="match status" value="1"/>
</dbReference>
<keyword evidence="3" id="KW-0272">Extracellular matrix</keyword>
<evidence type="ECO:0000256" key="8">
    <source>
        <dbReference type="ARBA" id="ARBA00022737"/>
    </source>
</evidence>
<dbReference type="GO" id="GO:0030198">
    <property type="term" value="P:extracellular matrix organization"/>
    <property type="evidence" value="ECO:0007669"/>
    <property type="project" value="InterPro"/>
</dbReference>
<dbReference type="InterPro" id="IPR024079">
    <property type="entry name" value="MetalloPept_cat_dom_sf"/>
</dbReference>
<evidence type="ECO:0000256" key="4">
    <source>
        <dbReference type="ARBA" id="ARBA00022670"/>
    </source>
</evidence>
<dbReference type="Pfam" id="PF05986">
    <property type="entry name" value="ADAMTS_spacer1"/>
    <property type="match status" value="1"/>
</dbReference>
<evidence type="ECO:0000256" key="10">
    <source>
        <dbReference type="ARBA" id="ARBA00022833"/>
    </source>
</evidence>
<comment type="subcellular location">
    <subcellularLocation>
        <location evidence="1">Secreted</location>
        <location evidence="1">Extracellular space</location>
        <location evidence="1">Extracellular matrix</location>
    </subcellularLocation>
</comment>